<sequence length="692" mass="81208">MSDEFFEKDIYVEVALPVAQFMTFTYRIPSSLLRSVGDKKLIGRRVLVPFKKKGFSGIITDISQNTEDIRNIRDVIDFPDKKPVFPENYIKAIKNISDYYISPIGISLNNLIPEGLRWEYSREKKRWITKGEINYVITPDITRIDSSIKLTKRSRELLEILIEKGELSLDQIRELGFSKKTVDTLFEKGLIKKINIHLREGIRLRQEKGSFSTEKRRKGVYVYSFDDPDTRLKKYISIFSKLLKEGKTGIIIFPNVASVKKVYRDLNEKFGERVIPYFDGIPEKDKTDIWFSLMESSGFIIVGTYSSAFVPAKDLSLIIIEEEQSDSYKPLRTPRFDLRRAVYEIYRHSEGISVIYGSSVPSVESYYSLGKGLLKNLEKKEDITGINTEILIKKYEKGMYITELKKIPEDKTVLILSNRKGYASFLYCERCEEEVLCERCDYPLKIHKEDTKYTKCEVCGKKYQYLDRCLRCDLELKEIGTGTEKIYEDIKKIFPDQVSFIDEERKTRIKVGTTVMDKEFVYDRYDFVINVYPDIFLFMPDFKGDEVFFKSLFQPLFLSKERYIVLTNAKENPALLSLSEKKPSLFYESELENRKISGLPPFRRFILLTFEKKGLSIESVKSIFEKWLKDEKIRNIDYEGVFYAYRSKIRDRNRVQIILKDFKEKEKLKRLYEKSSEKGIKLIIDVDPKQIV</sequence>
<keyword evidence="6" id="KW-1185">Reference proteome</keyword>
<organism evidence="5 6">
    <name type="scientific">Persephonella marina (strain DSM 14350 / EX-H1)</name>
    <dbReference type="NCBI Taxonomy" id="123214"/>
    <lineage>
        <taxon>Bacteria</taxon>
        <taxon>Pseudomonadati</taxon>
        <taxon>Aquificota</taxon>
        <taxon>Aquificia</taxon>
        <taxon>Aquificales</taxon>
        <taxon>Hydrogenothermaceae</taxon>
        <taxon>Persephonella</taxon>
    </lineage>
</organism>
<keyword evidence="1" id="KW-0547">Nucleotide-binding</keyword>
<evidence type="ECO:0000256" key="2">
    <source>
        <dbReference type="ARBA" id="ARBA00022840"/>
    </source>
</evidence>
<proteinExistence type="predicted"/>
<keyword evidence="5" id="KW-0378">Hydrolase</keyword>
<evidence type="ECO:0000313" key="6">
    <source>
        <dbReference type="Proteomes" id="UP000001366"/>
    </source>
</evidence>
<dbReference type="KEGG" id="pmx:PERMA_1753"/>
<reference evidence="5 6" key="1">
    <citation type="journal article" date="2009" name="J. Bacteriol.">
        <title>Complete and draft genome sequences of six members of the Aquificales.</title>
        <authorList>
            <person name="Reysenbach A.L."/>
            <person name="Hamamura N."/>
            <person name="Podar M."/>
            <person name="Griffiths E."/>
            <person name="Ferreira S."/>
            <person name="Hochstein R."/>
            <person name="Heidelberg J."/>
            <person name="Johnson J."/>
            <person name="Mead D."/>
            <person name="Pohorille A."/>
            <person name="Sarmiento M."/>
            <person name="Schweighofer K."/>
            <person name="Seshadri R."/>
            <person name="Voytek M.A."/>
        </authorList>
    </citation>
    <scope>NUCLEOTIDE SEQUENCE [LARGE SCALE GENOMIC DNA]</scope>
    <source>
        <strain evidence="6">DSM 14350 / EX-H1</strain>
    </source>
</reference>
<dbReference type="PaxDb" id="123214-PERMA_1753"/>
<dbReference type="SUPFAM" id="SSF52540">
    <property type="entry name" value="P-loop containing nucleoside triphosphate hydrolases"/>
    <property type="match status" value="1"/>
</dbReference>
<dbReference type="InterPro" id="IPR042115">
    <property type="entry name" value="PriA_3primeBD_sf"/>
</dbReference>
<dbReference type="GO" id="GO:0043138">
    <property type="term" value="F:3'-5' DNA helicase activity"/>
    <property type="evidence" value="ECO:0007669"/>
    <property type="project" value="TreeGrafter"/>
</dbReference>
<dbReference type="Proteomes" id="UP000001366">
    <property type="component" value="Chromosome"/>
</dbReference>
<dbReference type="Gene3D" id="3.40.50.300">
    <property type="entry name" value="P-loop containing nucleotide triphosphate hydrolases"/>
    <property type="match status" value="1"/>
</dbReference>
<dbReference type="EC" id="3.6.1.-" evidence="5"/>
<dbReference type="EMBL" id="CP001230">
    <property type="protein sequence ID" value="ACO04549.1"/>
    <property type="molecule type" value="Genomic_DNA"/>
</dbReference>
<dbReference type="AlphaFoldDB" id="C0QS71"/>
<name>C0QS71_PERMH</name>
<feature type="domain" description="Primosomal protein N' 3' DNA-binding" evidence="4">
    <location>
        <begin position="13"/>
        <end position="113"/>
    </location>
</feature>
<dbReference type="RefSeq" id="WP_012676786.1">
    <property type="nucleotide sequence ID" value="NC_012440.1"/>
</dbReference>
<dbReference type="GO" id="GO:0006302">
    <property type="term" value="P:double-strand break repair"/>
    <property type="evidence" value="ECO:0007669"/>
    <property type="project" value="TreeGrafter"/>
</dbReference>
<protein>
    <submittedName>
        <fullName evidence="5">Putative primosomal protein N</fullName>
        <ecNumber evidence="5">3.6.1.-</ecNumber>
    </submittedName>
</protein>
<evidence type="ECO:0000256" key="1">
    <source>
        <dbReference type="ARBA" id="ARBA00022741"/>
    </source>
</evidence>
<dbReference type="PANTHER" id="PTHR30580:SF0">
    <property type="entry name" value="PRIMOSOMAL PROTEIN N"/>
    <property type="match status" value="1"/>
</dbReference>
<keyword evidence="2" id="KW-0067">ATP-binding</keyword>
<keyword evidence="3" id="KW-0238">DNA-binding</keyword>
<dbReference type="OrthoDB" id="9759544at2"/>
<dbReference type="GO" id="GO:0006270">
    <property type="term" value="P:DNA replication initiation"/>
    <property type="evidence" value="ECO:0007669"/>
    <property type="project" value="TreeGrafter"/>
</dbReference>
<dbReference type="InterPro" id="IPR027417">
    <property type="entry name" value="P-loop_NTPase"/>
</dbReference>
<evidence type="ECO:0000313" key="5">
    <source>
        <dbReference type="EMBL" id="ACO04549.1"/>
    </source>
</evidence>
<dbReference type="GO" id="GO:0016787">
    <property type="term" value="F:hydrolase activity"/>
    <property type="evidence" value="ECO:0007669"/>
    <property type="project" value="UniProtKB-KW"/>
</dbReference>
<dbReference type="Pfam" id="PF17764">
    <property type="entry name" value="PriA_3primeBD"/>
    <property type="match status" value="1"/>
</dbReference>
<gene>
    <name evidence="5" type="ordered locus">PERMA_1753</name>
</gene>
<accession>C0QS71</accession>
<dbReference type="GO" id="GO:0003677">
    <property type="term" value="F:DNA binding"/>
    <property type="evidence" value="ECO:0007669"/>
    <property type="project" value="UniProtKB-KW"/>
</dbReference>
<dbReference type="GO" id="GO:0005524">
    <property type="term" value="F:ATP binding"/>
    <property type="evidence" value="ECO:0007669"/>
    <property type="project" value="UniProtKB-KW"/>
</dbReference>
<dbReference type="InterPro" id="IPR041222">
    <property type="entry name" value="PriA_3primeBD"/>
</dbReference>
<dbReference type="Gene3D" id="3.40.1440.60">
    <property type="entry name" value="PriA, 3(prime) DNA-binding domain"/>
    <property type="match status" value="1"/>
</dbReference>
<dbReference type="eggNOG" id="COG1198">
    <property type="taxonomic scope" value="Bacteria"/>
</dbReference>
<evidence type="ECO:0000259" key="4">
    <source>
        <dbReference type="Pfam" id="PF17764"/>
    </source>
</evidence>
<dbReference type="PANTHER" id="PTHR30580">
    <property type="entry name" value="PRIMOSOMAL PROTEIN N"/>
    <property type="match status" value="1"/>
</dbReference>
<dbReference type="STRING" id="123214.PERMA_1753"/>
<dbReference type="HOGENOM" id="CLU_414998_0_0_0"/>
<evidence type="ECO:0000256" key="3">
    <source>
        <dbReference type="ARBA" id="ARBA00023125"/>
    </source>
</evidence>
<dbReference type="GO" id="GO:0006310">
    <property type="term" value="P:DNA recombination"/>
    <property type="evidence" value="ECO:0007669"/>
    <property type="project" value="TreeGrafter"/>
</dbReference>